<dbReference type="GO" id="GO:0008270">
    <property type="term" value="F:zinc ion binding"/>
    <property type="evidence" value="ECO:0007669"/>
    <property type="project" value="UniProtKB-KW"/>
</dbReference>
<protein>
    <submittedName>
        <fullName evidence="3">IS66 family transposase zinc-finger binding domain-containing protein</fullName>
    </submittedName>
</protein>
<evidence type="ECO:0000313" key="3">
    <source>
        <dbReference type="EMBL" id="WGO87040.1"/>
    </source>
</evidence>
<geneLocation type="plasmid" evidence="3 4">
    <name>unnamed2</name>
</geneLocation>
<dbReference type="Pfam" id="PF13005">
    <property type="entry name" value="zf-IS66"/>
    <property type="match status" value="1"/>
</dbReference>
<feature type="domain" description="Transposase IS66 zinc-finger binding" evidence="1">
    <location>
        <begin position="15"/>
        <end position="59"/>
    </location>
</feature>
<evidence type="ECO:0000259" key="1">
    <source>
        <dbReference type="Pfam" id="PF13005"/>
    </source>
</evidence>
<evidence type="ECO:0000313" key="4">
    <source>
        <dbReference type="Proteomes" id="UP001242513"/>
    </source>
</evidence>
<dbReference type="RefSeq" id="WP_279593732.1">
    <property type="nucleotide sequence ID" value="NZ_CP140262.1"/>
</dbReference>
<dbReference type="Proteomes" id="UP001242513">
    <property type="component" value="Chromosome"/>
</dbReference>
<proteinExistence type="predicted"/>
<reference evidence="3" key="1">
    <citation type="journal article" date="2022" name="Food Funct.">
        <title>Lactobacillus kefiranofaciens ZW18 from Kefir enhances the anti-tumor effect of anti-programmed cell death 1 (PD-1) immunotherapy by modulating the gut microbiota.</title>
        <authorList>
            <person name="Zhao J."/>
            <person name="Wang Y."/>
            <person name="Wang J."/>
            <person name="Lv M."/>
            <person name="Zhou C."/>
            <person name="Jia L."/>
            <person name="Geng W."/>
        </authorList>
    </citation>
    <scope>NUCLEOTIDE SEQUENCE</scope>
    <source>
        <strain evidence="3">ZW18</strain>
    </source>
</reference>
<dbReference type="EMBL" id="CP123735">
    <property type="protein sequence ID" value="WGO86978.1"/>
    <property type="molecule type" value="Genomic_DNA"/>
</dbReference>
<accession>A0AAX3UI78</accession>
<name>A0AAX3UI78_9LACO</name>
<keyword evidence="3" id="KW-0862">Zinc</keyword>
<organism evidence="3 4">
    <name type="scientific">Lactobacillus kefiranofaciens</name>
    <dbReference type="NCBI Taxonomy" id="267818"/>
    <lineage>
        <taxon>Bacteria</taxon>
        <taxon>Bacillati</taxon>
        <taxon>Bacillota</taxon>
        <taxon>Bacilli</taxon>
        <taxon>Lactobacillales</taxon>
        <taxon>Lactobacillaceae</taxon>
        <taxon>Lactobacillus</taxon>
    </lineage>
</organism>
<gene>
    <name evidence="2" type="ORF">QEJ78_10485</name>
    <name evidence="3" type="ORF">QEJ78_11905</name>
</gene>
<sequence>MDAFPAEEVHHELGDKHCPDCHNELTEIGSYSLRQELLLISAQIKRLDHIQHAYKCQHCSQTNLSNTIIKATNPACR</sequence>
<reference evidence="3" key="2">
    <citation type="submission" date="2023-04" db="EMBL/GenBank/DDBJ databases">
        <authorList>
            <person name="Wang Y."/>
        </authorList>
    </citation>
    <scope>NUCLEOTIDE SEQUENCE</scope>
    <source>
        <strain evidence="3">ZW18</strain>
        <plasmid evidence="3">unnamed2</plasmid>
    </source>
</reference>
<keyword evidence="3" id="KW-0863">Zinc-finger</keyword>
<keyword evidence="3" id="KW-0614">Plasmid</keyword>
<evidence type="ECO:0000313" key="2">
    <source>
        <dbReference type="EMBL" id="WGO86978.1"/>
    </source>
</evidence>
<dbReference type="Proteomes" id="UP001242513">
    <property type="component" value="Plasmid unnamed2"/>
</dbReference>
<keyword evidence="3" id="KW-0479">Metal-binding</keyword>
<dbReference type="AlphaFoldDB" id="A0AAX3UI78"/>
<dbReference type="EMBL" id="CP123736">
    <property type="protein sequence ID" value="WGO87040.1"/>
    <property type="molecule type" value="Genomic_DNA"/>
</dbReference>
<dbReference type="InterPro" id="IPR024474">
    <property type="entry name" value="Znf_dom_IS66"/>
</dbReference>